<dbReference type="SUPFAM" id="SSF51445">
    <property type="entry name" value="(Trans)glycosidases"/>
    <property type="match status" value="1"/>
</dbReference>
<dbReference type="PANTHER" id="PTHR16631">
    <property type="entry name" value="GLUCAN 1,3-BETA-GLUCOSIDASE"/>
    <property type="match status" value="1"/>
</dbReference>
<dbReference type="EMBL" id="MU004195">
    <property type="protein sequence ID" value="KAF2491502.1"/>
    <property type="molecule type" value="Genomic_DNA"/>
</dbReference>
<evidence type="ECO:0000256" key="6">
    <source>
        <dbReference type="ARBA" id="ARBA00019762"/>
    </source>
</evidence>
<evidence type="ECO:0000256" key="15">
    <source>
        <dbReference type="ARBA" id="ARBA00023277"/>
    </source>
</evidence>
<proteinExistence type="inferred from homology"/>
<evidence type="ECO:0000256" key="4">
    <source>
        <dbReference type="ARBA" id="ARBA00008773"/>
    </source>
</evidence>
<evidence type="ECO:0000256" key="19">
    <source>
        <dbReference type="ARBA" id="ARBA00025152"/>
    </source>
</evidence>
<name>A0A6A6QGZ6_9PEZI</name>
<dbReference type="GO" id="GO:0009277">
    <property type="term" value="C:fungal-type cell wall"/>
    <property type="evidence" value="ECO:0007669"/>
    <property type="project" value="TreeGrafter"/>
</dbReference>
<dbReference type="FunFam" id="3.20.20.80:FF:000233">
    <property type="entry name" value="Probable glucan endo-1,3-beta-glucosidase eglC"/>
    <property type="match status" value="1"/>
</dbReference>
<evidence type="ECO:0000259" key="23">
    <source>
        <dbReference type="Pfam" id="PF09792"/>
    </source>
</evidence>
<protein>
    <recommendedName>
        <fullName evidence="6">Probable glucan endo-1,3-beta-glucosidase eglC</fullName>
        <ecNumber evidence="5">3.2.1.39</ecNumber>
    </recommendedName>
    <alternativeName>
        <fullName evidence="20">Endo-1,3-beta-glucanase eglC</fullName>
    </alternativeName>
    <alternativeName>
        <fullName evidence="21">Laminarinase eglC</fullName>
    </alternativeName>
</protein>
<dbReference type="OrthoDB" id="77201at2759"/>
<keyword evidence="17" id="KW-0961">Cell wall biogenesis/degradation</keyword>
<dbReference type="Pfam" id="PF00332">
    <property type="entry name" value="Glyco_hydro_17"/>
    <property type="match status" value="1"/>
</dbReference>
<comment type="catalytic activity">
    <reaction evidence="1">
        <text>Hydrolysis of (1-&gt;3)-beta-D-glucosidic linkages in (1-&gt;3)-beta-D-glucans.</text>
        <dbReference type="EC" id="3.2.1.39"/>
    </reaction>
</comment>
<evidence type="ECO:0000256" key="21">
    <source>
        <dbReference type="ARBA" id="ARBA00032906"/>
    </source>
</evidence>
<dbReference type="EC" id="3.2.1.39" evidence="5"/>
<evidence type="ECO:0000256" key="1">
    <source>
        <dbReference type="ARBA" id="ARBA00000382"/>
    </source>
</evidence>
<evidence type="ECO:0000256" key="3">
    <source>
        <dbReference type="ARBA" id="ARBA00004609"/>
    </source>
</evidence>
<evidence type="ECO:0000256" key="22">
    <source>
        <dbReference type="RuleBase" id="RU004335"/>
    </source>
</evidence>
<evidence type="ECO:0000256" key="2">
    <source>
        <dbReference type="ARBA" id="ARBA00004191"/>
    </source>
</evidence>
<dbReference type="GO" id="GO:0071555">
    <property type="term" value="P:cell wall organization"/>
    <property type="evidence" value="ECO:0007669"/>
    <property type="project" value="UniProtKB-KW"/>
</dbReference>
<dbReference type="GO" id="GO:0005886">
    <property type="term" value="C:plasma membrane"/>
    <property type="evidence" value="ECO:0007669"/>
    <property type="project" value="UniProtKB-SubCell"/>
</dbReference>
<dbReference type="InterPro" id="IPR018620">
    <property type="entry name" value="Ubiquitin3-bd_protein_But2_C"/>
</dbReference>
<keyword evidence="15" id="KW-0119">Carbohydrate metabolism</keyword>
<accession>A0A6A6QGZ6</accession>
<keyword evidence="13" id="KW-0472">Membrane</keyword>
<keyword evidence="10" id="KW-0336">GPI-anchor</keyword>
<dbReference type="GO" id="GO:0005576">
    <property type="term" value="C:extracellular region"/>
    <property type="evidence" value="ECO:0007669"/>
    <property type="project" value="TreeGrafter"/>
</dbReference>
<keyword evidence="9" id="KW-0964">Secreted</keyword>
<keyword evidence="7" id="KW-1003">Cell membrane</keyword>
<keyword evidence="25" id="KW-1185">Reference proteome</keyword>
<comment type="subcellular location">
    <subcellularLocation>
        <location evidence="3">Cell membrane</location>
        <topology evidence="3">Lipid-anchor</topology>
        <topology evidence="3">GPI-anchor</topology>
    </subcellularLocation>
    <subcellularLocation>
        <location evidence="2">Secreted</location>
        <location evidence="2">Cell wall</location>
    </subcellularLocation>
</comment>
<keyword evidence="14" id="KW-0325">Glycoprotein</keyword>
<dbReference type="PANTHER" id="PTHR16631:SF13">
    <property type="entry name" value="GLUCAN ENDO-1,3-BETA-GLUCOSIDASE EGLC-RELATED"/>
    <property type="match status" value="1"/>
</dbReference>
<dbReference type="GO" id="GO:0098552">
    <property type="term" value="C:side of membrane"/>
    <property type="evidence" value="ECO:0007669"/>
    <property type="project" value="UniProtKB-KW"/>
</dbReference>
<feature type="domain" description="Ubiquitin 3 binding protein But2 C-terminal" evidence="23">
    <location>
        <begin position="387"/>
        <end position="527"/>
    </location>
</feature>
<dbReference type="Gene3D" id="3.20.20.80">
    <property type="entry name" value="Glycosidases"/>
    <property type="match status" value="1"/>
</dbReference>
<keyword evidence="12 24" id="KW-0378">Hydrolase</keyword>
<evidence type="ECO:0000256" key="18">
    <source>
        <dbReference type="ARBA" id="ARBA00023326"/>
    </source>
</evidence>
<comment type="function">
    <text evidence="19">Glucanases play a role in cell expansion during growth, in cell-cell fusion during mating, and in spore release during sporulation. This enzyme may be involved in beta-glucan degradation and also function biosynthetically as a transglycosylase.</text>
</comment>
<evidence type="ECO:0000256" key="14">
    <source>
        <dbReference type="ARBA" id="ARBA00023180"/>
    </source>
</evidence>
<evidence type="ECO:0000313" key="24">
    <source>
        <dbReference type="EMBL" id="KAF2491502.1"/>
    </source>
</evidence>
<evidence type="ECO:0000256" key="16">
    <source>
        <dbReference type="ARBA" id="ARBA00023288"/>
    </source>
</evidence>
<evidence type="ECO:0000256" key="8">
    <source>
        <dbReference type="ARBA" id="ARBA00022512"/>
    </source>
</evidence>
<evidence type="ECO:0000256" key="17">
    <source>
        <dbReference type="ARBA" id="ARBA00023316"/>
    </source>
</evidence>
<evidence type="ECO:0000256" key="10">
    <source>
        <dbReference type="ARBA" id="ARBA00022622"/>
    </source>
</evidence>
<evidence type="ECO:0000256" key="5">
    <source>
        <dbReference type="ARBA" id="ARBA00012780"/>
    </source>
</evidence>
<evidence type="ECO:0000256" key="12">
    <source>
        <dbReference type="ARBA" id="ARBA00022801"/>
    </source>
</evidence>
<evidence type="ECO:0000256" key="9">
    <source>
        <dbReference type="ARBA" id="ARBA00022525"/>
    </source>
</evidence>
<gene>
    <name evidence="24" type="ORF">BU16DRAFT_565204</name>
</gene>
<keyword evidence="16" id="KW-0449">Lipoprotein</keyword>
<dbReference type="Proteomes" id="UP000799750">
    <property type="component" value="Unassembled WGS sequence"/>
</dbReference>
<keyword evidence="18" id="KW-0624">Polysaccharide degradation</keyword>
<dbReference type="Pfam" id="PF09792">
    <property type="entry name" value="But2"/>
    <property type="match status" value="1"/>
</dbReference>
<evidence type="ECO:0000313" key="25">
    <source>
        <dbReference type="Proteomes" id="UP000799750"/>
    </source>
</evidence>
<dbReference type="GO" id="GO:0009986">
    <property type="term" value="C:cell surface"/>
    <property type="evidence" value="ECO:0007669"/>
    <property type="project" value="TreeGrafter"/>
</dbReference>
<keyword evidence="11" id="KW-0732">Signal</keyword>
<evidence type="ECO:0000256" key="13">
    <source>
        <dbReference type="ARBA" id="ARBA00023136"/>
    </source>
</evidence>
<organism evidence="24 25">
    <name type="scientific">Lophium mytilinum</name>
    <dbReference type="NCBI Taxonomy" id="390894"/>
    <lineage>
        <taxon>Eukaryota</taxon>
        <taxon>Fungi</taxon>
        <taxon>Dikarya</taxon>
        <taxon>Ascomycota</taxon>
        <taxon>Pezizomycotina</taxon>
        <taxon>Dothideomycetes</taxon>
        <taxon>Pleosporomycetidae</taxon>
        <taxon>Mytilinidiales</taxon>
        <taxon>Mytilinidiaceae</taxon>
        <taxon>Lophium</taxon>
    </lineage>
</organism>
<evidence type="ECO:0000256" key="20">
    <source>
        <dbReference type="ARBA" id="ARBA00032134"/>
    </source>
</evidence>
<dbReference type="InterPro" id="IPR017853">
    <property type="entry name" value="GH"/>
</dbReference>
<evidence type="ECO:0000256" key="11">
    <source>
        <dbReference type="ARBA" id="ARBA00022729"/>
    </source>
</evidence>
<comment type="similarity">
    <text evidence="4 22">Belongs to the glycosyl hydrolase 17 family.</text>
</comment>
<dbReference type="InterPro" id="IPR050732">
    <property type="entry name" value="Beta-glucan_modifiers"/>
</dbReference>
<dbReference type="InterPro" id="IPR000490">
    <property type="entry name" value="Glyco_hydro_17"/>
</dbReference>
<dbReference type="AlphaFoldDB" id="A0A6A6QGZ6"/>
<sequence length="536" mass="56071">MRVSLAFGFTAAFATANAQLRGFNYGSTFNNGANKQQSDFEAEFTTAQGLVGASGFTSARLYTMIQGGTTNTPISAIPAAISTKTTLLLGLWASAGSAAFNNEIAALNAAISQYGTSLTDLIVGISVGSEDLYRNSPTGIINKSGVGAQPDELVSYISQVRQAVQGTGASGAVIGHVDTWTAYVNASNNALISACDFLGVDAYPYFQNTIDNDIAGSNATFFDAYDATVGAAQGKPVWVTETGWPVSGPTENLAVASIDNAQTYWKQTACSLLGNINTYWYTLQDAEPNTPSPSFGLVGGPTLSTTPLFDLTCPAGSSGANNSSKSNSSSSGALLISTLTRMRTTVHFSIHTITTSNPIITRITSQTTPTVTTVPTSSPDELSGSYQVPHLIIPIDSSHPETAMGTSYEGIVSPTVSSLFNFDIPTSYAGKTCNLVFLYPDGSQQRWPVYTADSDGGITVQQLAMPASTSTTYSNAPAGKIFGDVKHLDAGQDYTIYSGPCAAGTTLGYRIDSAHGLDMRFFQGISPPLGLFITVS</sequence>
<dbReference type="GO" id="GO:0000272">
    <property type="term" value="P:polysaccharide catabolic process"/>
    <property type="evidence" value="ECO:0007669"/>
    <property type="project" value="UniProtKB-KW"/>
</dbReference>
<keyword evidence="8" id="KW-0134">Cell wall</keyword>
<evidence type="ECO:0000256" key="7">
    <source>
        <dbReference type="ARBA" id="ARBA00022475"/>
    </source>
</evidence>
<dbReference type="GO" id="GO:0042973">
    <property type="term" value="F:glucan endo-1,3-beta-D-glucosidase activity"/>
    <property type="evidence" value="ECO:0007669"/>
    <property type="project" value="UniProtKB-EC"/>
</dbReference>
<reference evidence="24" key="1">
    <citation type="journal article" date="2020" name="Stud. Mycol.">
        <title>101 Dothideomycetes genomes: a test case for predicting lifestyles and emergence of pathogens.</title>
        <authorList>
            <person name="Haridas S."/>
            <person name="Albert R."/>
            <person name="Binder M."/>
            <person name="Bloem J."/>
            <person name="Labutti K."/>
            <person name="Salamov A."/>
            <person name="Andreopoulos B."/>
            <person name="Baker S."/>
            <person name="Barry K."/>
            <person name="Bills G."/>
            <person name="Bluhm B."/>
            <person name="Cannon C."/>
            <person name="Castanera R."/>
            <person name="Culley D."/>
            <person name="Daum C."/>
            <person name="Ezra D."/>
            <person name="Gonzalez J."/>
            <person name="Henrissat B."/>
            <person name="Kuo A."/>
            <person name="Liang C."/>
            <person name="Lipzen A."/>
            <person name="Lutzoni F."/>
            <person name="Magnuson J."/>
            <person name="Mondo S."/>
            <person name="Nolan M."/>
            <person name="Ohm R."/>
            <person name="Pangilinan J."/>
            <person name="Park H.-J."/>
            <person name="Ramirez L."/>
            <person name="Alfaro M."/>
            <person name="Sun H."/>
            <person name="Tritt A."/>
            <person name="Yoshinaga Y."/>
            <person name="Zwiers L.-H."/>
            <person name="Turgeon B."/>
            <person name="Goodwin S."/>
            <person name="Spatafora J."/>
            <person name="Crous P."/>
            <person name="Grigoriev I."/>
        </authorList>
    </citation>
    <scope>NUCLEOTIDE SEQUENCE</scope>
    <source>
        <strain evidence="24">CBS 269.34</strain>
    </source>
</reference>